<evidence type="ECO:0000256" key="1">
    <source>
        <dbReference type="SAM" id="MobiDB-lite"/>
    </source>
</evidence>
<organism evidence="2">
    <name type="scientific">viral metagenome</name>
    <dbReference type="NCBI Taxonomy" id="1070528"/>
    <lineage>
        <taxon>unclassified sequences</taxon>
        <taxon>metagenomes</taxon>
        <taxon>organismal metagenomes</taxon>
    </lineage>
</organism>
<evidence type="ECO:0000313" key="2">
    <source>
        <dbReference type="EMBL" id="QJA53683.1"/>
    </source>
</evidence>
<feature type="region of interest" description="Disordered" evidence="1">
    <location>
        <begin position="141"/>
        <end position="165"/>
    </location>
</feature>
<name>A0A6H2A0G4_9ZZZZ</name>
<proteinExistence type="predicted"/>
<evidence type="ECO:0000313" key="3">
    <source>
        <dbReference type="EMBL" id="QJH99760.1"/>
    </source>
</evidence>
<sequence>MEKVTNKTIKKVFKGKSGEGKYGPWQAYDVYFEGSENKYTYFGGENKPEPVVGQKISYLEFDTKQDGKYTNRTIRKLVLDETASQPSKDAPQSAKEGQAYINHGECVIKLMEMAGGKECSRSTMLALVELFLEGIDAMIKPPDYPKEEDFEPPGDVPEDMDPIPF</sequence>
<dbReference type="AlphaFoldDB" id="A0A6H2A0G4"/>
<dbReference type="EMBL" id="MT144441">
    <property type="protein sequence ID" value="QJA53683.1"/>
    <property type="molecule type" value="Genomic_DNA"/>
</dbReference>
<accession>A0A6H2A0G4</accession>
<reference evidence="2" key="1">
    <citation type="submission" date="2020-03" db="EMBL/GenBank/DDBJ databases">
        <title>The deep terrestrial virosphere.</title>
        <authorList>
            <person name="Holmfeldt K."/>
            <person name="Nilsson E."/>
            <person name="Simone D."/>
            <person name="Lopez-Fernandez M."/>
            <person name="Wu X."/>
            <person name="de Brujin I."/>
            <person name="Lundin D."/>
            <person name="Andersson A."/>
            <person name="Bertilsson S."/>
            <person name="Dopson M."/>
        </authorList>
    </citation>
    <scope>NUCLEOTIDE SEQUENCE</scope>
    <source>
        <strain evidence="2">TM448A03787</strain>
        <strain evidence="3">TM448B01667</strain>
    </source>
</reference>
<dbReference type="EMBL" id="MT144807">
    <property type="protein sequence ID" value="QJH99760.1"/>
    <property type="molecule type" value="Genomic_DNA"/>
</dbReference>
<protein>
    <submittedName>
        <fullName evidence="2">Uncharacterized protein</fullName>
    </submittedName>
</protein>
<feature type="compositionally biased region" description="Acidic residues" evidence="1">
    <location>
        <begin position="146"/>
        <end position="165"/>
    </location>
</feature>
<gene>
    <name evidence="2" type="ORF">TM448A03787_0009</name>
    <name evidence="3" type="ORF">TM448B01667_0009</name>
</gene>